<dbReference type="InterPro" id="IPR000595">
    <property type="entry name" value="cNMP-bd_dom"/>
</dbReference>
<dbReference type="Gene3D" id="2.60.120.10">
    <property type="entry name" value="Jelly Rolls"/>
    <property type="match status" value="2"/>
</dbReference>
<evidence type="ECO:0000313" key="3">
    <source>
        <dbReference type="EMBL" id="CAJ1403316.1"/>
    </source>
</evidence>
<feature type="region of interest" description="Disordered" evidence="1">
    <location>
        <begin position="226"/>
        <end position="272"/>
    </location>
</feature>
<dbReference type="AlphaFoldDB" id="A0AA36JCV1"/>
<protein>
    <recommendedName>
        <fullName evidence="2">Cyclic nucleotide-binding domain-containing protein</fullName>
    </recommendedName>
</protein>
<evidence type="ECO:0000256" key="1">
    <source>
        <dbReference type="SAM" id="MobiDB-lite"/>
    </source>
</evidence>
<dbReference type="EMBL" id="CAUJNA010003490">
    <property type="protein sequence ID" value="CAJ1403316.1"/>
    <property type="molecule type" value="Genomic_DNA"/>
</dbReference>
<evidence type="ECO:0000259" key="2">
    <source>
        <dbReference type="PROSITE" id="PS50042"/>
    </source>
</evidence>
<evidence type="ECO:0000313" key="4">
    <source>
        <dbReference type="Proteomes" id="UP001178507"/>
    </source>
</evidence>
<dbReference type="Proteomes" id="UP001178507">
    <property type="component" value="Unassembled WGS sequence"/>
</dbReference>
<dbReference type="InterPro" id="IPR014710">
    <property type="entry name" value="RmlC-like_jellyroll"/>
</dbReference>
<keyword evidence="4" id="KW-1185">Reference proteome</keyword>
<dbReference type="InterPro" id="IPR018490">
    <property type="entry name" value="cNMP-bd_dom_sf"/>
</dbReference>
<reference evidence="3" key="1">
    <citation type="submission" date="2023-08" db="EMBL/GenBank/DDBJ databases">
        <authorList>
            <person name="Chen Y."/>
            <person name="Shah S."/>
            <person name="Dougan E. K."/>
            <person name="Thang M."/>
            <person name="Chan C."/>
        </authorList>
    </citation>
    <scope>NUCLEOTIDE SEQUENCE</scope>
</reference>
<dbReference type="SUPFAM" id="SSF51206">
    <property type="entry name" value="cAMP-binding domain-like"/>
    <property type="match status" value="2"/>
</dbReference>
<dbReference type="PROSITE" id="PS50042">
    <property type="entry name" value="CNMP_BINDING_3"/>
    <property type="match status" value="1"/>
</dbReference>
<gene>
    <name evidence="3" type="ORF">EVOR1521_LOCUS26011</name>
</gene>
<accession>A0AA36JCV1</accession>
<sequence length="272" mass="30657">MWVIKEDENGYEYECATLYNYDYFGGRTLTEKRPNVATIVAKGCSPLELLTLSREDFQKLGFHEKLKFARRPAIYEGRRMEEIIAEPRRLGGIRLEESEEMSGGLASSEIDFIVKAIKKNPNLRNLTDKSDDEAIRKMAARARRVQVGPDLEIAVANSLGHEFFIISQGSFDLFSNVRKGKMEVQSAEAVYTSTSMTERLVRKQQFLLDMLKEKKVDGTAGLAGRMSMLPTTNRQNQKPDRGQWTASSLVTKKAARRPAVGAVVRKGTRASR</sequence>
<proteinExistence type="predicted"/>
<comment type="caution">
    <text evidence="3">The sequence shown here is derived from an EMBL/GenBank/DDBJ whole genome shotgun (WGS) entry which is preliminary data.</text>
</comment>
<organism evidence="3 4">
    <name type="scientific">Effrenium voratum</name>
    <dbReference type="NCBI Taxonomy" id="2562239"/>
    <lineage>
        <taxon>Eukaryota</taxon>
        <taxon>Sar</taxon>
        <taxon>Alveolata</taxon>
        <taxon>Dinophyceae</taxon>
        <taxon>Suessiales</taxon>
        <taxon>Symbiodiniaceae</taxon>
        <taxon>Effrenium</taxon>
    </lineage>
</organism>
<feature type="domain" description="Cyclic nucleotide-binding" evidence="2">
    <location>
        <begin position="1"/>
        <end position="60"/>
    </location>
</feature>
<name>A0AA36JCV1_9DINO</name>